<dbReference type="Pfam" id="PF07681">
    <property type="entry name" value="DoxX"/>
    <property type="match status" value="1"/>
</dbReference>
<dbReference type="PANTHER" id="PTHR33452">
    <property type="entry name" value="OXIDOREDUCTASE CATD-RELATED"/>
    <property type="match status" value="1"/>
</dbReference>
<name>A0ABQ2PFP9_9NEIS</name>
<comment type="similarity">
    <text evidence="2">Belongs to the DoxX family.</text>
</comment>
<evidence type="ECO:0000256" key="7">
    <source>
        <dbReference type="SAM" id="Phobius"/>
    </source>
</evidence>
<sequence>MNRFSSYFASSRSSVNAGLLFLRISASLLLLAVHGWPKFAHYTAQLQEIEDPFSLGRQFSLWFALFVEVICPPAIMLGVLTRLAVLPVVILLLVAMLAVHPDWSLAQGQFGWLLLIAFGSLLIAGPGDWSVDARCGRVVLR</sequence>
<comment type="subcellular location">
    <subcellularLocation>
        <location evidence="1">Cell membrane</location>
        <topology evidence="1">Multi-pass membrane protein</topology>
    </subcellularLocation>
</comment>
<protein>
    <submittedName>
        <fullName evidence="8">LysR family transcriptional regulator</fullName>
    </submittedName>
</protein>
<proteinExistence type="inferred from homology"/>
<comment type="caution">
    <text evidence="8">The sequence shown here is derived from an EMBL/GenBank/DDBJ whole genome shotgun (WGS) entry which is preliminary data.</text>
</comment>
<evidence type="ECO:0000313" key="9">
    <source>
        <dbReference type="Proteomes" id="UP000621859"/>
    </source>
</evidence>
<keyword evidence="9" id="KW-1185">Reference proteome</keyword>
<evidence type="ECO:0000256" key="5">
    <source>
        <dbReference type="ARBA" id="ARBA00022989"/>
    </source>
</evidence>
<feature type="transmembrane region" description="Helical" evidence="7">
    <location>
        <begin position="112"/>
        <end position="131"/>
    </location>
</feature>
<feature type="transmembrane region" description="Helical" evidence="7">
    <location>
        <begin position="59"/>
        <end position="76"/>
    </location>
</feature>
<dbReference type="PANTHER" id="PTHR33452:SF1">
    <property type="entry name" value="INNER MEMBRANE PROTEIN YPHA-RELATED"/>
    <property type="match status" value="1"/>
</dbReference>
<dbReference type="InterPro" id="IPR032808">
    <property type="entry name" value="DoxX"/>
</dbReference>
<evidence type="ECO:0000313" key="8">
    <source>
        <dbReference type="EMBL" id="GGP24402.1"/>
    </source>
</evidence>
<evidence type="ECO:0000256" key="4">
    <source>
        <dbReference type="ARBA" id="ARBA00022692"/>
    </source>
</evidence>
<keyword evidence="3" id="KW-1003">Cell membrane</keyword>
<evidence type="ECO:0000256" key="1">
    <source>
        <dbReference type="ARBA" id="ARBA00004651"/>
    </source>
</evidence>
<organism evidence="8 9">
    <name type="scientific">Silvimonas amylolytica</name>
    <dbReference type="NCBI Taxonomy" id="449663"/>
    <lineage>
        <taxon>Bacteria</taxon>
        <taxon>Pseudomonadati</taxon>
        <taxon>Pseudomonadota</taxon>
        <taxon>Betaproteobacteria</taxon>
        <taxon>Neisseriales</taxon>
        <taxon>Chitinibacteraceae</taxon>
        <taxon>Silvimonas</taxon>
    </lineage>
</organism>
<evidence type="ECO:0000256" key="3">
    <source>
        <dbReference type="ARBA" id="ARBA00022475"/>
    </source>
</evidence>
<gene>
    <name evidence="8" type="ORF">GCM10010971_02210</name>
</gene>
<keyword evidence="4 7" id="KW-0812">Transmembrane</keyword>
<feature type="transmembrane region" description="Helical" evidence="7">
    <location>
        <begin position="83"/>
        <end position="100"/>
    </location>
</feature>
<dbReference type="Proteomes" id="UP000621859">
    <property type="component" value="Unassembled WGS sequence"/>
</dbReference>
<keyword evidence="6 7" id="KW-0472">Membrane</keyword>
<keyword evidence="5 7" id="KW-1133">Transmembrane helix</keyword>
<reference evidence="9" key="1">
    <citation type="journal article" date="2019" name="Int. J. Syst. Evol. Microbiol.">
        <title>The Global Catalogue of Microorganisms (GCM) 10K type strain sequencing project: providing services to taxonomists for standard genome sequencing and annotation.</title>
        <authorList>
            <consortium name="The Broad Institute Genomics Platform"/>
            <consortium name="The Broad Institute Genome Sequencing Center for Infectious Disease"/>
            <person name="Wu L."/>
            <person name="Ma J."/>
        </authorList>
    </citation>
    <scope>NUCLEOTIDE SEQUENCE [LARGE SCALE GENOMIC DNA]</scope>
    <source>
        <strain evidence="9">CGMCC 1.8860</strain>
    </source>
</reference>
<evidence type="ECO:0000256" key="2">
    <source>
        <dbReference type="ARBA" id="ARBA00006679"/>
    </source>
</evidence>
<dbReference type="InterPro" id="IPR051907">
    <property type="entry name" value="DoxX-like_oxidoreductase"/>
</dbReference>
<evidence type="ECO:0000256" key="6">
    <source>
        <dbReference type="ARBA" id="ARBA00023136"/>
    </source>
</evidence>
<accession>A0ABQ2PFP9</accession>
<dbReference type="RefSeq" id="WP_188687846.1">
    <property type="nucleotide sequence ID" value="NZ_BMLY01000001.1"/>
</dbReference>
<dbReference type="EMBL" id="BMLY01000001">
    <property type="protein sequence ID" value="GGP24402.1"/>
    <property type="molecule type" value="Genomic_DNA"/>
</dbReference>